<comment type="similarity">
    <text evidence="1 5 6">Belongs to the pyrroline-5-carboxylate reductase family.</text>
</comment>
<dbReference type="EMBL" id="AP025739">
    <property type="protein sequence ID" value="BDI31897.1"/>
    <property type="molecule type" value="Genomic_DNA"/>
</dbReference>
<dbReference type="PANTHER" id="PTHR11645">
    <property type="entry name" value="PYRROLINE-5-CARBOXYLATE REDUCTASE"/>
    <property type="match status" value="1"/>
</dbReference>
<organism evidence="7 8">
    <name type="scientific">Capsulimonas corticalis</name>
    <dbReference type="NCBI Taxonomy" id="2219043"/>
    <lineage>
        <taxon>Bacteria</taxon>
        <taxon>Bacillati</taxon>
        <taxon>Armatimonadota</taxon>
        <taxon>Armatimonadia</taxon>
        <taxon>Capsulimonadales</taxon>
        <taxon>Capsulimonadaceae</taxon>
        <taxon>Capsulimonas</taxon>
    </lineage>
</organism>
<dbReference type="PROSITE" id="PS00521">
    <property type="entry name" value="P5CR"/>
    <property type="match status" value="1"/>
</dbReference>
<dbReference type="GO" id="GO:0005737">
    <property type="term" value="C:cytoplasm"/>
    <property type="evidence" value="ECO:0007669"/>
    <property type="project" value="UniProtKB-SubCell"/>
</dbReference>
<dbReference type="InterPro" id="IPR036291">
    <property type="entry name" value="NAD(P)-bd_dom_sf"/>
</dbReference>
<dbReference type="InterPro" id="IPR000304">
    <property type="entry name" value="Pyrroline-COOH_reductase"/>
</dbReference>
<dbReference type="SUPFAM" id="SSF51735">
    <property type="entry name" value="NAD(P)-binding Rossmann-fold domains"/>
    <property type="match status" value="1"/>
</dbReference>
<evidence type="ECO:0000256" key="2">
    <source>
        <dbReference type="ARBA" id="ARBA00022857"/>
    </source>
</evidence>
<comment type="function">
    <text evidence="4 5">Catalyzes the reduction of 1-pyrroline-5-carboxylate (PCA) to L-proline.</text>
</comment>
<dbReference type="InterPro" id="IPR008927">
    <property type="entry name" value="6-PGluconate_DH-like_C_sf"/>
</dbReference>
<comment type="catalytic activity">
    <reaction evidence="5 6">
        <text>L-proline + NADP(+) = (S)-1-pyrroline-5-carboxylate + NADPH + 2 H(+)</text>
        <dbReference type="Rhea" id="RHEA:14109"/>
        <dbReference type="ChEBI" id="CHEBI:15378"/>
        <dbReference type="ChEBI" id="CHEBI:17388"/>
        <dbReference type="ChEBI" id="CHEBI:57783"/>
        <dbReference type="ChEBI" id="CHEBI:58349"/>
        <dbReference type="ChEBI" id="CHEBI:60039"/>
        <dbReference type="EC" id="1.5.1.2"/>
    </reaction>
</comment>
<keyword evidence="2 5" id="KW-0521">NADP</keyword>
<dbReference type="PANTHER" id="PTHR11645:SF0">
    <property type="entry name" value="PYRROLINE-5-CARBOXYLATE REDUCTASE 3"/>
    <property type="match status" value="1"/>
</dbReference>
<dbReference type="GO" id="GO:0004735">
    <property type="term" value="F:pyrroline-5-carboxylate reductase activity"/>
    <property type="evidence" value="ECO:0007669"/>
    <property type="project" value="UniProtKB-UniRule"/>
</dbReference>
<dbReference type="OrthoDB" id="9805754at2"/>
<dbReference type="InterPro" id="IPR029036">
    <property type="entry name" value="P5CR_dimer"/>
</dbReference>
<dbReference type="Gene3D" id="1.10.3730.10">
    <property type="entry name" value="ProC C-terminal domain-like"/>
    <property type="match status" value="1"/>
</dbReference>
<dbReference type="Gene3D" id="3.40.50.720">
    <property type="entry name" value="NAD(P)-binding Rossmann-like Domain"/>
    <property type="match status" value="1"/>
</dbReference>
<dbReference type="PROSITE" id="PS51257">
    <property type="entry name" value="PROKAR_LIPOPROTEIN"/>
    <property type="match status" value="1"/>
</dbReference>
<dbReference type="Proteomes" id="UP000287394">
    <property type="component" value="Chromosome"/>
</dbReference>
<keyword evidence="5 6" id="KW-0641">Proline biosynthesis</keyword>
<dbReference type="KEGG" id="ccot:CCAX7_39480"/>
<dbReference type="Pfam" id="PF03807">
    <property type="entry name" value="F420_oxidored"/>
    <property type="match status" value="1"/>
</dbReference>
<proteinExistence type="inferred from homology"/>
<dbReference type="GO" id="GO:0055129">
    <property type="term" value="P:L-proline biosynthetic process"/>
    <property type="evidence" value="ECO:0007669"/>
    <property type="project" value="UniProtKB-UniRule"/>
</dbReference>
<evidence type="ECO:0000313" key="8">
    <source>
        <dbReference type="Proteomes" id="UP000287394"/>
    </source>
</evidence>
<name>A0A402D3E1_9BACT</name>
<comment type="catalytic activity">
    <reaction evidence="5">
        <text>L-proline + NAD(+) = (S)-1-pyrroline-5-carboxylate + NADH + 2 H(+)</text>
        <dbReference type="Rhea" id="RHEA:14105"/>
        <dbReference type="ChEBI" id="CHEBI:15378"/>
        <dbReference type="ChEBI" id="CHEBI:17388"/>
        <dbReference type="ChEBI" id="CHEBI:57540"/>
        <dbReference type="ChEBI" id="CHEBI:57945"/>
        <dbReference type="ChEBI" id="CHEBI:60039"/>
        <dbReference type="EC" id="1.5.1.2"/>
    </reaction>
</comment>
<dbReference type="RefSeq" id="WP_119324076.1">
    <property type="nucleotide sequence ID" value="NZ_AP025739.1"/>
</dbReference>
<evidence type="ECO:0000256" key="5">
    <source>
        <dbReference type="HAMAP-Rule" id="MF_01925"/>
    </source>
</evidence>
<keyword evidence="5 6" id="KW-0028">Amino-acid biosynthesis</keyword>
<evidence type="ECO:0000313" key="7">
    <source>
        <dbReference type="EMBL" id="BDI31897.1"/>
    </source>
</evidence>
<accession>A0A402D3E1</accession>
<dbReference type="PIRSF" id="PIRSF000193">
    <property type="entry name" value="Pyrrol-5-carb_rd"/>
    <property type="match status" value="1"/>
</dbReference>
<keyword evidence="8" id="KW-1185">Reference proteome</keyword>
<protein>
    <recommendedName>
        <fullName evidence="5 6">Pyrroline-5-carboxylate reductase</fullName>
        <shortName evidence="5">P5C reductase</shortName>
        <shortName evidence="5">P5CR</shortName>
        <ecNumber evidence="5 6">1.5.1.2</ecNumber>
    </recommendedName>
    <alternativeName>
        <fullName evidence="5">PCA reductase</fullName>
    </alternativeName>
</protein>
<comment type="subcellular location">
    <subcellularLocation>
        <location evidence="5">Cytoplasm</location>
    </subcellularLocation>
</comment>
<gene>
    <name evidence="5" type="primary">proC</name>
    <name evidence="7" type="ORF">CCAX7_39480</name>
</gene>
<evidence type="ECO:0000256" key="3">
    <source>
        <dbReference type="ARBA" id="ARBA00023002"/>
    </source>
</evidence>
<dbReference type="InterPro" id="IPR028939">
    <property type="entry name" value="P5C_Rdtase_cat_N"/>
</dbReference>
<keyword evidence="5" id="KW-0963">Cytoplasm</keyword>
<keyword evidence="3 5" id="KW-0560">Oxidoreductase</keyword>
<dbReference type="FunCoup" id="A0A402D3E1">
    <property type="interactions" value="446"/>
</dbReference>
<comment type="pathway">
    <text evidence="5 6">Amino-acid biosynthesis; L-proline biosynthesis; L-proline from L-glutamate 5-semialdehyde: step 1/1.</text>
</comment>
<dbReference type="SUPFAM" id="SSF48179">
    <property type="entry name" value="6-phosphogluconate dehydrogenase C-terminal domain-like"/>
    <property type="match status" value="1"/>
</dbReference>
<dbReference type="FunFam" id="1.10.3730.10:FF:000001">
    <property type="entry name" value="Pyrroline-5-carboxylate reductase"/>
    <property type="match status" value="1"/>
</dbReference>
<reference evidence="7 8" key="1">
    <citation type="journal article" date="2019" name="Int. J. Syst. Evol. Microbiol.">
        <title>Capsulimonas corticalis gen. nov., sp. nov., an aerobic capsulated bacterium, of a novel bacterial order, Capsulimonadales ord. nov., of the class Armatimonadia of the phylum Armatimonadetes.</title>
        <authorList>
            <person name="Li J."/>
            <person name="Kudo C."/>
            <person name="Tonouchi A."/>
        </authorList>
    </citation>
    <scope>NUCLEOTIDE SEQUENCE [LARGE SCALE GENOMIC DNA]</scope>
    <source>
        <strain evidence="7 8">AX-7</strain>
    </source>
</reference>
<dbReference type="NCBIfam" id="TIGR00112">
    <property type="entry name" value="proC"/>
    <property type="match status" value="1"/>
</dbReference>
<dbReference type="InterPro" id="IPR053790">
    <property type="entry name" value="P5CR-like_CS"/>
</dbReference>
<evidence type="ECO:0000256" key="4">
    <source>
        <dbReference type="ARBA" id="ARBA00058118"/>
    </source>
</evidence>
<dbReference type="HAMAP" id="MF_01925">
    <property type="entry name" value="P5C_reductase"/>
    <property type="match status" value="1"/>
</dbReference>
<dbReference type="AlphaFoldDB" id="A0A402D3E1"/>
<dbReference type="EC" id="1.5.1.2" evidence="5 6"/>
<evidence type="ECO:0000256" key="6">
    <source>
        <dbReference type="RuleBase" id="RU003903"/>
    </source>
</evidence>
<sequence length="271" mass="27477">MLREKTLAVIGSGMMGGALACGLTQAGAMLPENITLFDTDQEKASQLAAKVGAGARVSDSVTNAVAGVDLILLAVKPAVVSQVLNSLTQTIQPNQLVLSIAAGIRLDTMEMHVAAGVPIVRAMPNTPCLVGEGATAVCLGTNATQDHLKIALSLFSAVGLTVEVTERLMDAVTGVSGSGPAYVYLMIEALTDGGVKAGLTRATARALAAQTVMGSAKMVLETGEHPMQLKDNVTTPGGTTIAGVAALERGGFRIAVIDAVEAAAKRAGELS</sequence>
<dbReference type="Pfam" id="PF14748">
    <property type="entry name" value="P5CR_dimer"/>
    <property type="match status" value="1"/>
</dbReference>
<evidence type="ECO:0000256" key="1">
    <source>
        <dbReference type="ARBA" id="ARBA00005525"/>
    </source>
</evidence>